<dbReference type="AlphaFoldDB" id="A0A2N1PUF7"/>
<evidence type="ECO:0000313" key="2">
    <source>
        <dbReference type="EMBL" id="PKK91936.1"/>
    </source>
</evidence>
<dbReference type="EMBL" id="PGXC01000001">
    <property type="protein sequence ID" value="PKK91936.1"/>
    <property type="molecule type" value="Genomic_DNA"/>
</dbReference>
<reference evidence="2 3" key="1">
    <citation type="journal article" date="2017" name="ISME J.">
        <title>Potential for microbial H2 and metal transformations associated with novel bacteria and archaea in deep terrestrial subsurface sediments.</title>
        <authorList>
            <person name="Hernsdorf A.W."/>
            <person name="Amano Y."/>
            <person name="Miyakawa K."/>
            <person name="Ise K."/>
            <person name="Suzuki Y."/>
            <person name="Anantharaman K."/>
            <person name="Probst A."/>
            <person name="Burstein D."/>
            <person name="Thomas B.C."/>
            <person name="Banfield J.F."/>
        </authorList>
    </citation>
    <scope>NUCLEOTIDE SEQUENCE [LARGE SCALE GENOMIC DNA]</scope>
    <source>
        <strain evidence="2">HGW-Wallbacteria-1</strain>
    </source>
</reference>
<gene>
    <name evidence="2" type="ORF">CVV64_00480</name>
</gene>
<feature type="transmembrane region" description="Helical" evidence="1">
    <location>
        <begin position="14"/>
        <end position="32"/>
    </location>
</feature>
<comment type="caution">
    <text evidence="2">The sequence shown here is derived from an EMBL/GenBank/DDBJ whole genome shotgun (WGS) entry which is preliminary data.</text>
</comment>
<keyword evidence="1" id="KW-0472">Membrane</keyword>
<evidence type="ECO:0000256" key="1">
    <source>
        <dbReference type="SAM" id="Phobius"/>
    </source>
</evidence>
<proteinExistence type="predicted"/>
<protein>
    <submittedName>
        <fullName evidence="2">Uncharacterized protein</fullName>
    </submittedName>
</protein>
<name>A0A2N1PUF7_9BACT</name>
<keyword evidence="1" id="KW-0812">Transmembrane</keyword>
<sequence>MIGSCFFLSYSAEFAMLHFLFNIINTGIVPLFRFRTAPWSMGVIEWLPAGYLRSIDVEFTSIDLLVF</sequence>
<dbReference type="Proteomes" id="UP000233256">
    <property type="component" value="Unassembled WGS sequence"/>
</dbReference>
<keyword evidence="1" id="KW-1133">Transmembrane helix</keyword>
<evidence type="ECO:0000313" key="3">
    <source>
        <dbReference type="Proteomes" id="UP000233256"/>
    </source>
</evidence>
<accession>A0A2N1PUF7</accession>
<organism evidence="2 3">
    <name type="scientific">Candidatus Wallbacteria bacterium HGW-Wallbacteria-1</name>
    <dbReference type="NCBI Taxonomy" id="2013854"/>
    <lineage>
        <taxon>Bacteria</taxon>
        <taxon>Candidatus Walliibacteriota</taxon>
    </lineage>
</organism>